<comment type="caution">
    <text evidence="3">The sequence shown here is derived from an EMBL/GenBank/DDBJ whole genome shotgun (WGS) entry which is preliminary data.</text>
</comment>
<sequence>MNTKERKEEKEVGNGKSEGGDVQIRDYVDDTEDYNKHLLECVSFAKVRDIVAYAGFPVFACAVQILPAERAVPVPCYVDLVVAVVVIFKILTVGVVQRCFKEIGKSSRIDDKVVQDQRQRDDYDLQDERQDQPKEEEVEPRRSKRARTEKSFRPDFVSFMVENEPTSYQEAITSLE</sequence>
<keyword evidence="2" id="KW-0472">Membrane</keyword>
<feature type="region of interest" description="Disordered" evidence="1">
    <location>
        <begin position="1"/>
        <end position="21"/>
    </location>
</feature>
<reference evidence="3" key="2">
    <citation type="submission" date="2022-01" db="EMBL/GenBank/DDBJ databases">
        <authorList>
            <person name="Yamashiro T."/>
            <person name="Shiraishi A."/>
            <person name="Satake H."/>
            <person name="Nakayama K."/>
        </authorList>
    </citation>
    <scope>NUCLEOTIDE SEQUENCE</scope>
</reference>
<evidence type="ECO:0000313" key="4">
    <source>
        <dbReference type="Proteomes" id="UP001151760"/>
    </source>
</evidence>
<gene>
    <name evidence="3" type="ORF">Tco_1006307</name>
</gene>
<protein>
    <submittedName>
        <fullName evidence="3">Uncharacterized protein</fullName>
    </submittedName>
</protein>
<keyword evidence="2" id="KW-0812">Transmembrane</keyword>
<proteinExistence type="predicted"/>
<accession>A0ABQ5FHX4</accession>
<organism evidence="3 4">
    <name type="scientific">Tanacetum coccineum</name>
    <dbReference type="NCBI Taxonomy" id="301880"/>
    <lineage>
        <taxon>Eukaryota</taxon>
        <taxon>Viridiplantae</taxon>
        <taxon>Streptophyta</taxon>
        <taxon>Embryophyta</taxon>
        <taxon>Tracheophyta</taxon>
        <taxon>Spermatophyta</taxon>
        <taxon>Magnoliopsida</taxon>
        <taxon>eudicotyledons</taxon>
        <taxon>Gunneridae</taxon>
        <taxon>Pentapetalae</taxon>
        <taxon>asterids</taxon>
        <taxon>campanulids</taxon>
        <taxon>Asterales</taxon>
        <taxon>Asteraceae</taxon>
        <taxon>Asteroideae</taxon>
        <taxon>Anthemideae</taxon>
        <taxon>Anthemidinae</taxon>
        <taxon>Tanacetum</taxon>
    </lineage>
</organism>
<dbReference type="EMBL" id="BQNB010017404">
    <property type="protein sequence ID" value="GJT62774.1"/>
    <property type="molecule type" value="Genomic_DNA"/>
</dbReference>
<feature type="compositionally biased region" description="Basic and acidic residues" evidence="1">
    <location>
        <begin position="1"/>
        <end position="13"/>
    </location>
</feature>
<name>A0ABQ5FHX4_9ASTR</name>
<feature type="region of interest" description="Disordered" evidence="1">
    <location>
        <begin position="115"/>
        <end position="149"/>
    </location>
</feature>
<evidence type="ECO:0000313" key="3">
    <source>
        <dbReference type="EMBL" id="GJT62774.1"/>
    </source>
</evidence>
<keyword evidence="2" id="KW-1133">Transmembrane helix</keyword>
<dbReference type="Proteomes" id="UP001151760">
    <property type="component" value="Unassembled WGS sequence"/>
</dbReference>
<reference evidence="3" key="1">
    <citation type="journal article" date="2022" name="Int. J. Mol. Sci.">
        <title>Draft Genome of Tanacetum Coccineum: Genomic Comparison of Closely Related Tanacetum-Family Plants.</title>
        <authorList>
            <person name="Yamashiro T."/>
            <person name="Shiraishi A."/>
            <person name="Nakayama K."/>
            <person name="Satake H."/>
        </authorList>
    </citation>
    <scope>NUCLEOTIDE SEQUENCE</scope>
</reference>
<evidence type="ECO:0000256" key="2">
    <source>
        <dbReference type="SAM" id="Phobius"/>
    </source>
</evidence>
<evidence type="ECO:0000256" key="1">
    <source>
        <dbReference type="SAM" id="MobiDB-lite"/>
    </source>
</evidence>
<keyword evidence="4" id="KW-1185">Reference proteome</keyword>
<feature type="transmembrane region" description="Helical" evidence="2">
    <location>
        <begin position="50"/>
        <end position="68"/>
    </location>
</feature>
<feature type="transmembrane region" description="Helical" evidence="2">
    <location>
        <begin position="80"/>
        <end position="100"/>
    </location>
</feature>